<keyword evidence="2" id="KW-1185">Reference proteome</keyword>
<organism evidence="1 2">
    <name type="scientific">Trifolium medium</name>
    <dbReference type="NCBI Taxonomy" id="97028"/>
    <lineage>
        <taxon>Eukaryota</taxon>
        <taxon>Viridiplantae</taxon>
        <taxon>Streptophyta</taxon>
        <taxon>Embryophyta</taxon>
        <taxon>Tracheophyta</taxon>
        <taxon>Spermatophyta</taxon>
        <taxon>Magnoliopsida</taxon>
        <taxon>eudicotyledons</taxon>
        <taxon>Gunneridae</taxon>
        <taxon>Pentapetalae</taxon>
        <taxon>rosids</taxon>
        <taxon>fabids</taxon>
        <taxon>Fabales</taxon>
        <taxon>Fabaceae</taxon>
        <taxon>Papilionoideae</taxon>
        <taxon>50 kb inversion clade</taxon>
        <taxon>NPAAA clade</taxon>
        <taxon>Hologalegina</taxon>
        <taxon>IRL clade</taxon>
        <taxon>Trifolieae</taxon>
        <taxon>Trifolium</taxon>
    </lineage>
</organism>
<protein>
    <submittedName>
        <fullName evidence="1">Uncharacterized protein</fullName>
    </submittedName>
</protein>
<dbReference type="AlphaFoldDB" id="A0A392SHF1"/>
<feature type="non-terminal residue" evidence="1">
    <location>
        <position position="1"/>
    </location>
</feature>
<dbReference type="EMBL" id="LXQA010378066">
    <property type="protein sequence ID" value="MCI47857.1"/>
    <property type="molecule type" value="Genomic_DNA"/>
</dbReference>
<sequence>TICFSPSPTTAVPFAAGHVQSSVAAVPFATIFRRRCPSSGKQLVDLHPFELLLFLFN</sequence>
<name>A0A392SHF1_9FABA</name>
<dbReference type="Proteomes" id="UP000265520">
    <property type="component" value="Unassembled WGS sequence"/>
</dbReference>
<evidence type="ECO:0000313" key="2">
    <source>
        <dbReference type="Proteomes" id="UP000265520"/>
    </source>
</evidence>
<reference evidence="1 2" key="1">
    <citation type="journal article" date="2018" name="Front. Plant Sci.">
        <title>Red Clover (Trifolium pratense) and Zigzag Clover (T. medium) - A Picture of Genomic Similarities and Differences.</title>
        <authorList>
            <person name="Dluhosova J."/>
            <person name="Istvanek J."/>
            <person name="Nedelnik J."/>
            <person name="Repkova J."/>
        </authorList>
    </citation>
    <scope>NUCLEOTIDE SEQUENCE [LARGE SCALE GENOMIC DNA]</scope>
    <source>
        <strain evidence="2">cv. 10/8</strain>
        <tissue evidence="1">Leaf</tissue>
    </source>
</reference>
<comment type="caution">
    <text evidence="1">The sequence shown here is derived from an EMBL/GenBank/DDBJ whole genome shotgun (WGS) entry which is preliminary data.</text>
</comment>
<evidence type="ECO:0000313" key="1">
    <source>
        <dbReference type="EMBL" id="MCI47857.1"/>
    </source>
</evidence>
<accession>A0A392SHF1</accession>
<proteinExistence type="predicted"/>